<accession>A0A523RQV1</accession>
<reference evidence="4 5" key="1">
    <citation type="submission" date="2019-03" db="EMBL/GenBank/DDBJ databases">
        <title>Metabolic potential of uncultured bacteria and archaea associated with petroleum seepage in deep-sea sediments.</title>
        <authorList>
            <person name="Dong X."/>
            <person name="Hubert C."/>
        </authorList>
    </citation>
    <scope>NUCLEOTIDE SEQUENCE [LARGE SCALE GENOMIC DNA]</scope>
    <source>
        <strain evidence="4">E44_bin7</strain>
    </source>
</reference>
<evidence type="ECO:0000259" key="3">
    <source>
        <dbReference type="PROSITE" id="PS01031"/>
    </source>
</evidence>
<gene>
    <name evidence="4" type="ORF">E3J84_06510</name>
</gene>
<organism evidence="4 5">
    <name type="scientific">Aerophobetes bacterium</name>
    <dbReference type="NCBI Taxonomy" id="2030807"/>
    <lineage>
        <taxon>Bacteria</taxon>
        <taxon>Candidatus Aerophobota</taxon>
    </lineage>
</organism>
<evidence type="ECO:0000313" key="5">
    <source>
        <dbReference type="Proteomes" id="UP000316360"/>
    </source>
</evidence>
<dbReference type="Pfam" id="PF00011">
    <property type="entry name" value="HSP20"/>
    <property type="match status" value="1"/>
</dbReference>
<protein>
    <submittedName>
        <fullName evidence="4">Hsp20/alpha crystallin family protein</fullName>
    </submittedName>
</protein>
<proteinExistence type="inferred from homology"/>
<dbReference type="PANTHER" id="PTHR11527">
    <property type="entry name" value="HEAT-SHOCK PROTEIN 20 FAMILY MEMBER"/>
    <property type="match status" value="1"/>
</dbReference>
<dbReference type="InterPro" id="IPR002068">
    <property type="entry name" value="A-crystallin/Hsp20_dom"/>
</dbReference>
<sequence length="106" mass="12101">MDLIDKKDALVFRAEMPGLKKKDIKISVTEDEISVSGKVERAKEEKEENYYCCERAYSSWQRTILLPVKVKAEQVKAKYQDGVLEVTLPKTEKAKAKPKAKGIKIE</sequence>
<dbReference type="InterPro" id="IPR008978">
    <property type="entry name" value="HSP20-like_chaperone"/>
</dbReference>
<dbReference type="SUPFAM" id="SSF49764">
    <property type="entry name" value="HSP20-like chaperones"/>
    <property type="match status" value="1"/>
</dbReference>
<dbReference type="EMBL" id="SOKJ01000375">
    <property type="protein sequence ID" value="TET08173.1"/>
    <property type="molecule type" value="Genomic_DNA"/>
</dbReference>
<dbReference type="Proteomes" id="UP000316360">
    <property type="component" value="Unassembled WGS sequence"/>
</dbReference>
<feature type="domain" description="SHSP" evidence="3">
    <location>
        <begin position="1"/>
        <end position="106"/>
    </location>
</feature>
<dbReference type="CDD" id="cd06464">
    <property type="entry name" value="ACD_sHsps-like"/>
    <property type="match status" value="1"/>
</dbReference>
<evidence type="ECO:0000256" key="1">
    <source>
        <dbReference type="PROSITE-ProRule" id="PRU00285"/>
    </source>
</evidence>
<dbReference type="Gene3D" id="2.60.40.790">
    <property type="match status" value="1"/>
</dbReference>
<comment type="similarity">
    <text evidence="1 2">Belongs to the small heat shock protein (HSP20) family.</text>
</comment>
<dbReference type="InterPro" id="IPR031107">
    <property type="entry name" value="Small_HSP"/>
</dbReference>
<name>A0A523RQV1_UNCAE</name>
<comment type="caution">
    <text evidence="4">The sequence shown here is derived from an EMBL/GenBank/DDBJ whole genome shotgun (WGS) entry which is preliminary data.</text>
</comment>
<evidence type="ECO:0000256" key="2">
    <source>
        <dbReference type="RuleBase" id="RU003616"/>
    </source>
</evidence>
<evidence type="ECO:0000313" key="4">
    <source>
        <dbReference type="EMBL" id="TET08173.1"/>
    </source>
</evidence>
<dbReference type="PROSITE" id="PS01031">
    <property type="entry name" value="SHSP"/>
    <property type="match status" value="1"/>
</dbReference>
<dbReference type="AlphaFoldDB" id="A0A523RQV1"/>